<keyword evidence="4" id="KW-1185">Reference proteome</keyword>
<proteinExistence type="inferred from homology"/>
<feature type="domain" description="MoaB/Mog" evidence="2">
    <location>
        <begin position="173"/>
        <end position="305"/>
    </location>
</feature>
<dbReference type="EC" id="2.10.1.1" evidence="1"/>
<dbReference type="InterPro" id="IPR001453">
    <property type="entry name" value="MoaB/Mog_dom"/>
</dbReference>
<dbReference type="EMBL" id="JAHUZB010000001">
    <property type="protein sequence ID" value="MBV7389668.1"/>
    <property type="molecule type" value="Genomic_DNA"/>
</dbReference>
<organism evidence="3 4">
    <name type="scientific">Enterococcus alishanensis</name>
    <dbReference type="NCBI Taxonomy" id="1303817"/>
    <lineage>
        <taxon>Bacteria</taxon>
        <taxon>Bacillati</taxon>
        <taxon>Bacillota</taxon>
        <taxon>Bacilli</taxon>
        <taxon>Lactobacillales</taxon>
        <taxon>Enterococcaceae</taxon>
        <taxon>Enterococcus</taxon>
    </lineage>
</organism>
<dbReference type="Proteomes" id="UP000774130">
    <property type="component" value="Unassembled WGS sequence"/>
</dbReference>
<gene>
    <name evidence="3" type="ORF">KUA55_03180</name>
</gene>
<keyword evidence="1" id="KW-0500">Molybdenum</keyword>
<comment type="caution">
    <text evidence="3">The sequence shown here is derived from an EMBL/GenBank/DDBJ whole genome shotgun (WGS) entry which is preliminary data.</text>
</comment>
<dbReference type="Pfam" id="PF00994">
    <property type="entry name" value="MoCF_biosynth"/>
    <property type="match status" value="1"/>
</dbReference>
<sequence>MQTIATKDAVGMRLVQDVTQIIPGEKKGPRFKKGHLIKSEDVPILLSMGKENLYVWTESDDMLHEEAAAEILYQMCASENVYPTDVSEGKIEAKSKVSGLLKVDVERLKKLNSFGEMMIATKPTYFEAEKDQTVAGMRVIPLFIEKEKMNQVVELVGPAPLLEIAPFKFKKVAIVTTGSEIFKGRIKDGFEPVLRKKMAAYPTEIVAVKIVDDQLSMIKEAVNEMLAIADIVLCTGGMSVDADDLTPRAINESADDFVTYGTPVLPGAMFALAYTKTGQAIMGLPGSVIFAKRTVFDLIFPRIMADIPVDFSDIADLGHGGLL</sequence>
<accession>A0ABS6T9U8</accession>
<comment type="pathway">
    <text evidence="1">Cofactor biosynthesis; molybdopterin biosynthesis.</text>
</comment>
<comment type="function">
    <text evidence="1">Catalyzes the insertion of molybdate into adenylated molybdopterin with the concomitant release of AMP.</text>
</comment>
<comment type="similarity">
    <text evidence="1">Belongs to the MoeA family.</text>
</comment>
<evidence type="ECO:0000259" key="2">
    <source>
        <dbReference type="SMART" id="SM00852"/>
    </source>
</evidence>
<dbReference type="InterPro" id="IPR038987">
    <property type="entry name" value="MoeA-like"/>
</dbReference>
<keyword evidence="1" id="KW-0501">Molybdenum cofactor biosynthesis</keyword>
<dbReference type="PANTHER" id="PTHR10192:SF28">
    <property type="entry name" value="MOLYBDOPTERIN MOLYBDENUMTRANSFERASE"/>
    <property type="match status" value="1"/>
</dbReference>
<keyword evidence="1" id="KW-0479">Metal-binding</keyword>
<evidence type="ECO:0000256" key="1">
    <source>
        <dbReference type="RuleBase" id="RU365090"/>
    </source>
</evidence>
<keyword evidence="1" id="KW-0808">Transferase</keyword>
<reference evidence="3 4" key="1">
    <citation type="submission" date="2021-06" db="EMBL/GenBank/DDBJ databases">
        <title>Enterococcus alishanensis sp. nov., a novel lactic acid bacterium isolated from fresh coffee beans.</title>
        <authorList>
            <person name="Chen Y.-S."/>
        </authorList>
    </citation>
    <scope>NUCLEOTIDE SEQUENCE [LARGE SCALE GENOMIC DNA]</scope>
    <source>
        <strain evidence="3 4">ALS3</strain>
    </source>
</reference>
<evidence type="ECO:0000313" key="3">
    <source>
        <dbReference type="EMBL" id="MBV7389668.1"/>
    </source>
</evidence>
<dbReference type="RefSeq" id="WP_218324716.1">
    <property type="nucleotide sequence ID" value="NZ_JAHUZB010000001.1"/>
</dbReference>
<comment type="cofactor">
    <cofactor evidence="1">
        <name>Mg(2+)</name>
        <dbReference type="ChEBI" id="CHEBI:18420"/>
    </cofactor>
</comment>
<evidence type="ECO:0000313" key="4">
    <source>
        <dbReference type="Proteomes" id="UP000774130"/>
    </source>
</evidence>
<protein>
    <recommendedName>
        <fullName evidence="1">Molybdopterin molybdenumtransferase</fullName>
        <ecNumber evidence="1">2.10.1.1</ecNumber>
    </recommendedName>
</protein>
<dbReference type="CDD" id="cd03522">
    <property type="entry name" value="MoeA_like"/>
    <property type="match status" value="1"/>
</dbReference>
<dbReference type="SMART" id="SM00852">
    <property type="entry name" value="MoCF_biosynth"/>
    <property type="match status" value="1"/>
</dbReference>
<keyword evidence="1" id="KW-0460">Magnesium</keyword>
<comment type="catalytic activity">
    <reaction evidence="1">
        <text>adenylyl-molybdopterin + molybdate = Mo-molybdopterin + AMP + H(+)</text>
        <dbReference type="Rhea" id="RHEA:35047"/>
        <dbReference type="ChEBI" id="CHEBI:15378"/>
        <dbReference type="ChEBI" id="CHEBI:36264"/>
        <dbReference type="ChEBI" id="CHEBI:62727"/>
        <dbReference type="ChEBI" id="CHEBI:71302"/>
        <dbReference type="ChEBI" id="CHEBI:456215"/>
    </reaction>
</comment>
<name>A0ABS6T9U8_9ENTE</name>
<dbReference type="PANTHER" id="PTHR10192">
    <property type="entry name" value="MOLYBDOPTERIN BIOSYNTHESIS PROTEIN"/>
    <property type="match status" value="1"/>
</dbReference>